<reference evidence="10 13" key="2">
    <citation type="submission" date="2017-09" db="EMBL/GenBank/DDBJ databases">
        <title>Phase variable restriction modification systems are present in the genome sequences of periodontal pathogens Prevotella intermedia, Tannerella forsythia and Porphyromonas gingivalis.</title>
        <authorList>
            <person name="Haigh R.D."/>
            <person name="Crawford L."/>
            <person name="Ralph J."/>
            <person name="Wanford J."/>
            <person name="Vartoukian S.R."/>
            <person name="Hijazib K."/>
            <person name="Wade W."/>
            <person name="Oggioni M.R."/>
        </authorList>
    </citation>
    <scope>NUCLEOTIDE SEQUENCE [LARGE SCALE GENOMIC DNA]</scope>
    <source>
        <strain evidence="10 13">WW11663</strain>
    </source>
</reference>
<proteinExistence type="inferred from homology"/>
<keyword evidence="3 8" id="KW-0547">Nucleotide-binding</keyword>
<dbReference type="CDD" id="cd02020">
    <property type="entry name" value="CMPK"/>
    <property type="match status" value="1"/>
</dbReference>
<comment type="catalytic activity">
    <reaction evidence="6 8">
        <text>dCMP + ATP = dCDP + ADP</text>
        <dbReference type="Rhea" id="RHEA:25094"/>
        <dbReference type="ChEBI" id="CHEBI:30616"/>
        <dbReference type="ChEBI" id="CHEBI:57566"/>
        <dbReference type="ChEBI" id="CHEBI:58593"/>
        <dbReference type="ChEBI" id="CHEBI:456216"/>
        <dbReference type="EC" id="2.7.4.25"/>
    </reaction>
</comment>
<comment type="similarity">
    <text evidence="1 8">Belongs to the cytidylate kinase family. Type 1 subfamily.</text>
</comment>
<dbReference type="PANTHER" id="PTHR21299:SF2">
    <property type="entry name" value="CYTIDYLATE KINASE"/>
    <property type="match status" value="1"/>
</dbReference>
<comment type="subcellular location">
    <subcellularLocation>
        <location evidence="8">Cytoplasm</location>
    </subcellularLocation>
</comment>
<dbReference type="InterPro" id="IPR027417">
    <property type="entry name" value="P-loop_NTPase"/>
</dbReference>
<evidence type="ECO:0000313" key="10">
    <source>
        <dbReference type="EMBL" id="PDP43725.1"/>
    </source>
</evidence>
<evidence type="ECO:0000256" key="8">
    <source>
        <dbReference type="HAMAP-Rule" id="MF_00238"/>
    </source>
</evidence>
<evidence type="ECO:0000256" key="7">
    <source>
        <dbReference type="ARBA" id="ARBA00048478"/>
    </source>
</evidence>
<protein>
    <recommendedName>
        <fullName evidence="8">Cytidylate kinase</fullName>
        <shortName evidence="8">CK</shortName>
        <ecNumber evidence="8">2.7.4.25</ecNumber>
    </recommendedName>
    <alternativeName>
        <fullName evidence="8">Cytidine monophosphate kinase</fullName>
        <shortName evidence="8">CMP kinase</shortName>
    </alternativeName>
</protein>
<dbReference type="InterPro" id="IPR011994">
    <property type="entry name" value="Cytidylate_kinase_dom"/>
</dbReference>
<reference evidence="11 12" key="1">
    <citation type="submission" date="2016-09" db="EMBL/GenBank/DDBJ databases">
        <authorList>
            <person name="Capua I."/>
            <person name="De Benedictis P."/>
            <person name="Joannis T."/>
            <person name="Lombin L.H."/>
            <person name="Cattoli G."/>
        </authorList>
    </citation>
    <scope>NUCLEOTIDE SEQUENCE [LARGE SCALE GENOMIC DNA]</scope>
    <source>
        <strain evidence="11 12">UB20</strain>
    </source>
</reference>
<keyword evidence="5 8" id="KW-0067">ATP-binding</keyword>
<dbReference type="RefSeq" id="WP_014224375.1">
    <property type="nucleotide sequence ID" value="NZ_CAJPTF010000029.1"/>
</dbReference>
<sequence>MKKIIVAVDGFSSCGKSTMARALAKAVGYTYIDTGAMYRAVTLYAIRQGFFHGDTLNEAALQQAMDNVDITFWPNPETGMSETFLNGEPVETEIRSMEVSNRVSRVAALGFVRHALVSKQQAMGEARGIVMDGRDIGTVVFPQAELKIFVIASAEIRAQRRVKEMNEKGQPVSFDEVLKNVQGRDKLDMTRAESPLRKADDAIELDNTYMTIAEQQAWLMREFRKATEK</sequence>
<evidence type="ECO:0000256" key="5">
    <source>
        <dbReference type="ARBA" id="ARBA00022840"/>
    </source>
</evidence>
<keyword evidence="8" id="KW-0963">Cytoplasm</keyword>
<dbReference type="HAMAP" id="MF_00238">
    <property type="entry name" value="Cytidyl_kinase_type1"/>
    <property type="match status" value="1"/>
</dbReference>
<dbReference type="GO" id="GO:0036431">
    <property type="term" value="F:dCMP kinase activity"/>
    <property type="evidence" value="ECO:0007669"/>
    <property type="project" value="InterPro"/>
</dbReference>
<evidence type="ECO:0000256" key="4">
    <source>
        <dbReference type="ARBA" id="ARBA00022777"/>
    </source>
</evidence>
<evidence type="ECO:0000313" key="13">
    <source>
        <dbReference type="Proteomes" id="UP000219259"/>
    </source>
</evidence>
<dbReference type="NCBIfam" id="TIGR00017">
    <property type="entry name" value="cmk"/>
    <property type="match status" value="1"/>
</dbReference>
<evidence type="ECO:0000313" key="12">
    <source>
        <dbReference type="Proteomes" id="UP000182057"/>
    </source>
</evidence>
<dbReference type="GO" id="GO:0005524">
    <property type="term" value="F:ATP binding"/>
    <property type="evidence" value="ECO:0007669"/>
    <property type="project" value="UniProtKB-UniRule"/>
</dbReference>
<evidence type="ECO:0000256" key="3">
    <source>
        <dbReference type="ARBA" id="ARBA00022741"/>
    </source>
</evidence>
<dbReference type="GeneID" id="34758233"/>
<dbReference type="EC" id="2.7.4.25" evidence="8"/>
<dbReference type="OrthoDB" id="9807434at2"/>
<evidence type="ECO:0000313" key="11">
    <source>
        <dbReference type="EMBL" id="SCQ20058.1"/>
    </source>
</evidence>
<keyword evidence="2 8" id="KW-0808">Transferase</keyword>
<dbReference type="EMBL" id="FMMM01000031">
    <property type="protein sequence ID" value="SCQ20058.1"/>
    <property type="molecule type" value="Genomic_DNA"/>
</dbReference>
<dbReference type="Proteomes" id="UP000219259">
    <property type="component" value="Unassembled WGS sequence"/>
</dbReference>
<evidence type="ECO:0000256" key="6">
    <source>
        <dbReference type="ARBA" id="ARBA00047615"/>
    </source>
</evidence>
<evidence type="ECO:0000256" key="1">
    <source>
        <dbReference type="ARBA" id="ARBA00009427"/>
    </source>
</evidence>
<dbReference type="Gene3D" id="3.40.50.300">
    <property type="entry name" value="P-loop containing nucleotide triphosphate hydrolases"/>
    <property type="match status" value="1"/>
</dbReference>
<dbReference type="AlphaFoldDB" id="A0A1D3UJ56"/>
<dbReference type="GO" id="GO:0006220">
    <property type="term" value="P:pyrimidine nucleotide metabolic process"/>
    <property type="evidence" value="ECO:0007669"/>
    <property type="project" value="UniProtKB-UniRule"/>
</dbReference>
<dbReference type="Proteomes" id="UP000182057">
    <property type="component" value="Unassembled WGS sequence"/>
</dbReference>
<evidence type="ECO:0000259" key="9">
    <source>
        <dbReference type="Pfam" id="PF02224"/>
    </source>
</evidence>
<accession>A0A1D3UJ56</accession>
<feature type="binding site" evidence="8">
    <location>
        <begin position="10"/>
        <end position="18"/>
    </location>
    <ligand>
        <name>ATP</name>
        <dbReference type="ChEBI" id="CHEBI:30616"/>
    </ligand>
</feature>
<dbReference type="InterPro" id="IPR003136">
    <property type="entry name" value="Cytidylate_kin"/>
</dbReference>
<dbReference type="Pfam" id="PF02224">
    <property type="entry name" value="Cytidylate_kin"/>
    <property type="match status" value="1"/>
</dbReference>
<dbReference type="GO" id="GO:0015949">
    <property type="term" value="P:nucleobase-containing small molecule interconversion"/>
    <property type="evidence" value="ECO:0007669"/>
    <property type="project" value="TreeGrafter"/>
</dbReference>
<dbReference type="SUPFAM" id="SSF52540">
    <property type="entry name" value="P-loop containing nucleoside triphosphate hydrolases"/>
    <property type="match status" value="1"/>
</dbReference>
<dbReference type="OMA" id="RAITWWM"/>
<dbReference type="EMBL" id="NSLJ01000015">
    <property type="protein sequence ID" value="PDP43725.1"/>
    <property type="molecule type" value="Genomic_DNA"/>
</dbReference>
<keyword evidence="4 8" id="KW-0418">Kinase</keyword>
<name>A0A1D3UJ56_TANFO</name>
<feature type="domain" description="Cytidylate kinase" evidence="9">
    <location>
        <begin position="6"/>
        <end position="217"/>
    </location>
</feature>
<gene>
    <name evidence="8 11" type="primary">cmk</name>
    <name evidence="10" type="ORF">CLI86_07150</name>
    <name evidence="11" type="ORF">TFUB20_00914</name>
</gene>
<evidence type="ECO:0000256" key="2">
    <source>
        <dbReference type="ARBA" id="ARBA00022679"/>
    </source>
</evidence>
<dbReference type="PANTHER" id="PTHR21299">
    <property type="entry name" value="CYTIDYLATE KINASE/PANTOATE-BETA-ALANINE LIGASE"/>
    <property type="match status" value="1"/>
</dbReference>
<dbReference type="GO" id="GO:0005829">
    <property type="term" value="C:cytosol"/>
    <property type="evidence" value="ECO:0007669"/>
    <property type="project" value="TreeGrafter"/>
</dbReference>
<organism evidence="11 12">
    <name type="scientific">Tannerella forsythia</name>
    <name type="common">Bacteroides forsythus</name>
    <dbReference type="NCBI Taxonomy" id="28112"/>
    <lineage>
        <taxon>Bacteria</taxon>
        <taxon>Pseudomonadati</taxon>
        <taxon>Bacteroidota</taxon>
        <taxon>Bacteroidia</taxon>
        <taxon>Bacteroidales</taxon>
        <taxon>Tannerellaceae</taxon>
        <taxon>Tannerella</taxon>
    </lineage>
</organism>
<comment type="catalytic activity">
    <reaction evidence="7 8">
        <text>CMP + ATP = CDP + ADP</text>
        <dbReference type="Rhea" id="RHEA:11600"/>
        <dbReference type="ChEBI" id="CHEBI:30616"/>
        <dbReference type="ChEBI" id="CHEBI:58069"/>
        <dbReference type="ChEBI" id="CHEBI:60377"/>
        <dbReference type="ChEBI" id="CHEBI:456216"/>
        <dbReference type="EC" id="2.7.4.25"/>
    </reaction>
</comment>